<dbReference type="Proteomes" id="UP000751190">
    <property type="component" value="Unassembled WGS sequence"/>
</dbReference>
<keyword evidence="3" id="KW-1185">Reference proteome</keyword>
<sequence length="362" mass="39576">MKADVLFCRSALANLVLTALLLAWCAMNHLEIIELRSRIDALDRGTGISELVFGEDSNAQVTVEHTAGGAFKLVRNASTAIEIGASGDMHLGGAAMMRFHGRRISFENRDHVVVYEVDGQSPVWDKPLLSIYAGDTVTWSWTNLHNVAQTDSVFANLDTARRQFYSGGPTLDGSFSFRFDRPGVYYYKSQSAATMHGAITVKQFTWEAGAFTLDGALKLNGVSIVSDRKEIKMFLADACPAGWVEVPNSAGYMLVTRPTGGAAGARRNEPFTNGEETRVPPHEHNATVDDPWAHNHFSHYEYSAGCPSSSPFGTSRTCWYGSSNREWYTYKIPTSHMPTATTTSTAGAASNPQIYVLLCQPA</sequence>
<dbReference type="OrthoDB" id="197281at2759"/>
<name>A0A8J6CHQ3_DIALT</name>
<dbReference type="Gene3D" id="2.60.40.420">
    <property type="entry name" value="Cupredoxins - blue copper proteins"/>
    <property type="match status" value="1"/>
</dbReference>
<dbReference type="SUPFAM" id="SSF49503">
    <property type="entry name" value="Cupredoxins"/>
    <property type="match status" value="1"/>
</dbReference>
<evidence type="ECO:0000313" key="2">
    <source>
        <dbReference type="EMBL" id="KAG8470480.1"/>
    </source>
</evidence>
<organism evidence="2 3">
    <name type="scientific">Diacronema lutheri</name>
    <name type="common">Unicellular marine alga</name>
    <name type="synonym">Monochrysis lutheri</name>
    <dbReference type="NCBI Taxonomy" id="2081491"/>
    <lineage>
        <taxon>Eukaryota</taxon>
        <taxon>Haptista</taxon>
        <taxon>Haptophyta</taxon>
        <taxon>Pavlovophyceae</taxon>
        <taxon>Pavlovales</taxon>
        <taxon>Pavlovaceae</taxon>
        <taxon>Diacronema</taxon>
    </lineage>
</organism>
<dbReference type="InterPro" id="IPR008972">
    <property type="entry name" value="Cupredoxin"/>
</dbReference>
<protein>
    <submittedName>
        <fullName evidence="2">Uncharacterized protein</fullName>
    </submittedName>
</protein>
<reference evidence="2" key="1">
    <citation type="submission" date="2021-05" db="EMBL/GenBank/DDBJ databases">
        <title>The genome of the haptophyte Pavlova lutheri (Diacronema luteri, Pavlovales) - a model for lipid biosynthesis in eukaryotic algae.</title>
        <authorList>
            <person name="Hulatt C.J."/>
            <person name="Posewitz M.C."/>
        </authorList>
    </citation>
    <scope>NUCLEOTIDE SEQUENCE</scope>
    <source>
        <strain evidence="2">NIVA-4/92</strain>
    </source>
</reference>
<evidence type="ECO:0000256" key="1">
    <source>
        <dbReference type="SAM" id="MobiDB-lite"/>
    </source>
</evidence>
<accession>A0A8J6CHQ3</accession>
<evidence type="ECO:0000313" key="3">
    <source>
        <dbReference type="Proteomes" id="UP000751190"/>
    </source>
</evidence>
<dbReference type="EMBL" id="JAGTXO010000001">
    <property type="protein sequence ID" value="KAG8470480.1"/>
    <property type="molecule type" value="Genomic_DNA"/>
</dbReference>
<gene>
    <name evidence="2" type="ORF">KFE25_008901</name>
</gene>
<proteinExistence type="predicted"/>
<comment type="caution">
    <text evidence="2">The sequence shown here is derived from an EMBL/GenBank/DDBJ whole genome shotgun (WGS) entry which is preliminary data.</text>
</comment>
<dbReference type="AlphaFoldDB" id="A0A8J6CHQ3"/>
<feature type="region of interest" description="Disordered" evidence="1">
    <location>
        <begin position="261"/>
        <end position="282"/>
    </location>
</feature>